<evidence type="ECO:0000256" key="1">
    <source>
        <dbReference type="ARBA" id="ARBA00004651"/>
    </source>
</evidence>
<dbReference type="PROSITE" id="PS50850">
    <property type="entry name" value="MFS"/>
    <property type="match status" value="1"/>
</dbReference>
<organism evidence="11 12">
    <name type="scientific">Nocardiopsis sediminis</name>
    <dbReference type="NCBI Taxonomy" id="1778267"/>
    <lineage>
        <taxon>Bacteria</taxon>
        <taxon>Bacillati</taxon>
        <taxon>Actinomycetota</taxon>
        <taxon>Actinomycetes</taxon>
        <taxon>Streptosporangiales</taxon>
        <taxon>Nocardiopsidaceae</taxon>
        <taxon>Nocardiopsis</taxon>
    </lineage>
</organism>
<keyword evidence="6 9" id="KW-1133">Transmembrane helix</keyword>
<evidence type="ECO:0000256" key="7">
    <source>
        <dbReference type="ARBA" id="ARBA00023136"/>
    </source>
</evidence>
<dbReference type="Pfam" id="PF00854">
    <property type="entry name" value="PTR2"/>
    <property type="match status" value="1"/>
</dbReference>
<dbReference type="PANTHER" id="PTHR23517:SF15">
    <property type="entry name" value="PROTON-DEPENDENT OLIGOPEPTIDE FAMILY TRANSPORT PROTEIN"/>
    <property type="match status" value="1"/>
</dbReference>
<evidence type="ECO:0000313" key="11">
    <source>
        <dbReference type="EMBL" id="MFC3997676.1"/>
    </source>
</evidence>
<comment type="similarity">
    <text evidence="2">Belongs to the major facilitator superfamily. Proton-dependent oligopeptide transporter (POT/PTR) (TC 2.A.17) family.</text>
</comment>
<proteinExistence type="inferred from homology"/>
<keyword evidence="12" id="KW-1185">Reference proteome</keyword>
<feature type="transmembrane region" description="Helical" evidence="9">
    <location>
        <begin position="235"/>
        <end position="253"/>
    </location>
</feature>
<dbReference type="CDD" id="cd17346">
    <property type="entry name" value="MFS_DtpA_like"/>
    <property type="match status" value="1"/>
</dbReference>
<evidence type="ECO:0000256" key="5">
    <source>
        <dbReference type="ARBA" id="ARBA00022692"/>
    </source>
</evidence>
<feature type="transmembrane region" description="Helical" evidence="9">
    <location>
        <begin position="126"/>
        <end position="145"/>
    </location>
</feature>
<dbReference type="Proteomes" id="UP001595847">
    <property type="component" value="Unassembled WGS sequence"/>
</dbReference>
<evidence type="ECO:0000259" key="10">
    <source>
        <dbReference type="PROSITE" id="PS50850"/>
    </source>
</evidence>
<feature type="transmembrane region" description="Helical" evidence="9">
    <location>
        <begin position="186"/>
        <end position="206"/>
    </location>
</feature>
<feature type="transmembrane region" description="Helical" evidence="9">
    <location>
        <begin position="101"/>
        <end position="120"/>
    </location>
</feature>
<dbReference type="InterPro" id="IPR050171">
    <property type="entry name" value="MFS_Transporters"/>
</dbReference>
<feature type="transmembrane region" description="Helical" evidence="9">
    <location>
        <begin position="402"/>
        <end position="423"/>
    </location>
</feature>
<dbReference type="Gene3D" id="1.20.1250.20">
    <property type="entry name" value="MFS general substrate transporter like domains"/>
    <property type="match status" value="1"/>
</dbReference>
<dbReference type="InterPro" id="IPR005279">
    <property type="entry name" value="Dipep/tripep_permease"/>
</dbReference>
<evidence type="ECO:0000256" key="2">
    <source>
        <dbReference type="ARBA" id="ARBA00005982"/>
    </source>
</evidence>
<gene>
    <name evidence="11" type="ORF">ACFOVU_17210</name>
</gene>
<feature type="transmembrane region" description="Helical" evidence="9">
    <location>
        <begin position="435"/>
        <end position="453"/>
    </location>
</feature>
<feature type="transmembrane region" description="Helical" evidence="9">
    <location>
        <begin position="157"/>
        <end position="180"/>
    </location>
</feature>
<dbReference type="InterPro" id="IPR020846">
    <property type="entry name" value="MFS_dom"/>
</dbReference>
<keyword evidence="4" id="KW-1003">Cell membrane</keyword>
<evidence type="ECO:0000256" key="8">
    <source>
        <dbReference type="SAM" id="MobiDB-lite"/>
    </source>
</evidence>
<evidence type="ECO:0000313" key="12">
    <source>
        <dbReference type="Proteomes" id="UP001595847"/>
    </source>
</evidence>
<feature type="transmembrane region" description="Helical" evidence="9">
    <location>
        <begin position="259"/>
        <end position="275"/>
    </location>
</feature>
<feature type="transmembrane region" description="Helical" evidence="9">
    <location>
        <begin position="340"/>
        <end position="358"/>
    </location>
</feature>
<dbReference type="InterPro" id="IPR000109">
    <property type="entry name" value="POT_fam"/>
</dbReference>
<feature type="domain" description="Major facilitator superfamily (MFS) profile" evidence="10">
    <location>
        <begin position="298"/>
        <end position="516"/>
    </location>
</feature>
<accession>A0ABV8FS18</accession>
<feature type="transmembrane region" description="Helical" evidence="9">
    <location>
        <begin position="465"/>
        <end position="484"/>
    </location>
</feature>
<feature type="transmembrane region" description="Helical" evidence="9">
    <location>
        <begin position="295"/>
        <end position="320"/>
    </location>
</feature>
<feature type="transmembrane region" description="Helical" evidence="9">
    <location>
        <begin position="39"/>
        <end position="57"/>
    </location>
</feature>
<dbReference type="SUPFAM" id="SSF103473">
    <property type="entry name" value="MFS general substrate transporter"/>
    <property type="match status" value="1"/>
</dbReference>
<keyword evidence="5 9" id="KW-0812">Transmembrane</keyword>
<protein>
    <submittedName>
        <fullName evidence="11">Peptide MFS transporter</fullName>
    </submittedName>
</protein>
<comment type="caution">
    <text evidence="11">The sequence shown here is derived from an EMBL/GenBank/DDBJ whole genome shotgun (WGS) entry which is preliminary data.</text>
</comment>
<reference evidence="12" key="1">
    <citation type="journal article" date="2019" name="Int. J. Syst. Evol. Microbiol.">
        <title>The Global Catalogue of Microorganisms (GCM) 10K type strain sequencing project: providing services to taxonomists for standard genome sequencing and annotation.</title>
        <authorList>
            <consortium name="The Broad Institute Genomics Platform"/>
            <consortium name="The Broad Institute Genome Sequencing Center for Infectious Disease"/>
            <person name="Wu L."/>
            <person name="Ma J."/>
        </authorList>
    </citation>
    <scope>NUCLEOTIDE SEQUENCE [LARGE SCALE GENOMIC DNA]</scope>
    <source>
        <strain evidence="12">TBRC 1826</strain>
    </source>
</reference>
<feature type="transmembrane region" description="Helical" evidence="9">
    <location>
        <begin position="69"/>
        <end position="89"/>
    </location>
</feature>
<feature type="region of interest" description="Disordered" evidence="8">
    <location>
        <begin position="494"/>
        <end position="516"/>
    </location>
</feature>
<evidence type="ECO:0000256" key="6">
    <source>
        <dbReference type="ARBA" id="ARBA00022989"/>
    </source>
</evidence>
<name>A0ABV8FS18_9ACTN</name>
<dbReference type="InterPro" id="IPR036259">
    <property type="entry name" value="MFS_trans_sf"/>
</dbReference>
<dbReference type="PANTHER" id="PTHR23517">
    <property type="entry name" value="RESISTANCE PROTEIN MDTM, PUTATIVE-RELATED-RELATED"/>
    <property type="match status" value="1"/>
</dbReference>
<evidence type="ECO:0000256" key="9">
    <source>
        <dbReference type="SAM" id="Phobius"/>
    </source>
</evidence>
<feature type="transmembrane region" description="Helical" evidence="9">
    <location>
        <begin position="370"/>
        <end position="390"/>
    </location>
</feature>
<comment type="subcellular location">
    <subcellularLocation>
        <location evidence="1">Cell membrane</location>
        <topology evidence="1">Multi-pass membrane protein</topology>
    </subcellularLocation>
</comment>
<evidence type="ECO:0000256" key="4">
    <source>
        <dbReference type="ARBA" id="ARBA00022475"/>
    </source>
</evidence>
<keyword evidence="3" id="KW-0813">Transport</keyword>
<dbReference type="NCBIfam" id="TIGR00924">
    <property type="entry name" value="yjdL_sub1_fam"/>
    <property type="match status" value="1"/>
</dbReference>
<keyword evidence="7 9" id="KW-0472">Membrane</keyword>
<evidence type="ECO:0000256" key="3">
    <source>
        <dbReference type="ARBA" id="ARBA00022448"/>
    </source>
</evidence>
<sequence>MSPRRTRAAGPLPAPAERTFLGHPRWFGTLFIVDMWERFSFYGLLAILYLYLVAPAAEGGMGMTTGDAAGLFGIYMSLVFMSALPGGWVADRILGARRATLYGGVLIAAGHACMAVPVPVSLYPGLGLIIAGSGLVKPSMAAMIGQMYRGRPERREAAFSVFYVSIQVSALFAPLATGYAAERIDWHLGFGIAAAGMALGLLHYVLGMRHLGDVGRHPADPLSPEEGRRALRRTLLWGGTPAAAATAAVATGLVGFDRVLMAVGLAVVCVPAAYYTSLLRRSGLAAAERTRLRAFVWMLIASAVFWMLYAQGPALLNLFALDSVRRSLLGFVVPASWFQSVQPLFLLLLAPVFAALWVRLGARMSAPAKFTGGLLLGGLSFALMALAATAAETGPVSPLWLLGVYLLIVCGELAIAPVGLSLAAEVAPTGRSGQILGLFWLFAAVGAAVGGQLARLAEAIPESGYHLVLAAAGLATAVALGAAARALGTRLAAGTAGGPDPDAPAARPDTRPAAAS</sequence>
<dbReference type="RefSeq" id="WP_378534809.1">
    <property type="nucleotide sequence ID" value="NZ_JBHSBH010000010.1"/>
</dbReference>
<dbReference type="EMBL" id="JBHSBH010000010">
    <property type="protein sequence ID" value="MFC3997676.1"/>
    <property type="molecule type" value="Genomic_DNA"/>
</dbReference>